<reference evidence="1" key="1">
    <citation type="submission" date="2022-06" db="EMBL/GenBank/DDBJ databases">
        <title>Sneathiella actinostolidae sp. nov., isolated from a sea anemonein the Western Pacific Ocean.</title>
        <authorList>
            <person name="Wei M.J."/>
        </authorList>
    </citation>
    <scope>NUCLEOTIDE SEQUENCE</scope>
    <source>
        <strain evidence="1">PHK-P5</strain>
    </source>
</reference>
<accession>A0ABY4VYB7</accession>
<gene>
    <name evidence="1" type="ORF">NBZ79_11180</name>
</gene>
<protein>
    <recommendedName>
        <fullName evidence="3">Phytase-like domain-containing protein</fullName>
    </recommendedName>
</protein>
<organism evidence="1 2">
    <name type="scientific">Sneathiella marina</name>
    <dbReference type="NCBI Taxonomy" id="2950108"/>
    <lineage>
        <taxon>Bacteria</taxon>
        <taxon>Pseudomonadati</taxon>
        <taxon>Pseudomonadota</taxon>
        <taxon>Alphaproteobacteria</taxon>
        <taxon>Sneathiellales</taxon>
        <taxon>Sneathiellaceae</taxon>
        <taxon>Sneathiella</taxon>
    </lineage>
</organism>
<evidence type="ECO:0000313" key="2">
    <source>
        <dbReference type="Proteomes" id="UP001056291"/>
    </source>
</evidence>
<dbReference type="RefSeq" id="WP_251932509.1">
    <property type="nucleotide sequence ID" value="NZ_CP098747.1"/>
</dbReference>
<name>A0ABY4VYB7_9PROT</name>
<evidence type="ECO:0008006" key="3">
    <source>
        <dbReference type="Google" id="ProtNLM"/>
    </source>
</evidence>
<dbReference type="Proteomes" id="UP001056291">
    <property type="component" value="Chromosome"/>
</dbReference>
<evidence type="ECO:0000313" key="1">
    <source>
        <dbReference type="EMBL" id="USG59739.1"/>
    </source>
</evidence>
<dbReference type="EMBL" id="CP098747">
    <property type="protein sequence ID" value="USG59739.1"/>
    <property type="molecule type" value="Genomic_DNA"/>
</dbReference>
<sequence>MGLKGRRKFVKYGFFALITLALIFGSLIVADVIRFKKLGEVFFVNFSLNGSNLKFGSFYANSRYLAVKVRDAIGIKPQSIFIYDTESESWVKLEGQKNHSMGISFSRLDENIFYLSTGKVEPEKKLINKIYKCDLMKNNCSLVFSKDNPSHSFIDFPDGRLLFVSSPPQSGGEEQPFRYKEWDFYLRFPDGKIKQLTDLELYQLGSVNLTVHHGLFIDVYGDRKMDYSVGKDNAGVYRLEFDNRRNEIIIGDSLKKPFITYDEGFIRSAWPSILPESHFLGFMSRSSSNSRIEREFTWQSIIVHDLESGKNIDIFTFEEDGKLSAPKMKDNENLAFMITDDDKAVFYRRNFISKTNSLIVSVGTKDIDKLQMKEISY</sequence>
<proteinExistence type="predicted"/>
<keyword evidence="2" id="KW-1185">Reference proteome</keyword>
<dbReference type="SUPFAM" id="SSF82171">
    <property type="entry name" value="DPP6 N-terminal domain-like"/>
    <property type="match status" value="1"/>
</dbReference>